<evidence type="ECO:0000256" key="6">
    <source>
        <dbReference type="RuleBase" id="RU000631"/>
    </source>
</evidence>
<dbReference type="SMART" id="SM00865">
    <property type="entry name" value="Tubulin_C"/>
    <property type="match status" value="1"/>
</dbReference>
<dbReference type="InterPro" id="IPR020805">
    <property type="entry name" value="Cell_div_FtsZ_CS"/>
</dbReference>
<dbReference type="InterPro" id="IPR000158">
    <property type="entry name" value="Cell_div_FtsZ"/>
</dbReference>
<dbReference type="HAMAP" id="MF_00909">
    <property type="entry name" value="FtsZ"/>
    <property type="match status" value="1"/>
</dbReference>
<comment type="subunit">
    <text evidence="4">Homodimer. Polymerizes to form a dynamic ring structure in a strictly GTP-dependent manner. Interacts directly with several other division proteins.</text>
</comment>
<dbReference type="EMBL" id="FQUU01000013">
    <property type="protein sequence ID" value="SHF57932.1"/>
    <property type="molecule type" value="Genomic_DNA"/>
</dbReference>
<keyword evidence="7" id="KW-0175">Coiled coil</keyword>
<dbReference type="RefSeq" id="WP_072836157.1">
    <property type="nucleotide sequence ID" value="NZ_FQUU01000013.1"/>
</dbReference>
<evidence type="ECO:0000256" key="2">
    <source>
        <dbReference type="ARBA" id="ARBA00022741"/>
    </source>
</evidence>
<dbReference type="GO" id="GO:0005737">
    <property type="term" value="C:cytoplasm"/>
    <property type="evidence" value="ECO:0007669"/>
    <property type="project" value="UniProtKB-SubCell"/>
</dbReference>
<dbReference type="PANTHER" id="PTHR30314">
    <property type="entry name" value="CELL DIVISION PROTEIN FTSZ-RELATED"/>
    <property type="match status" value="1"/>
</dbReference>
<dbReference type="CDD" id="cd02201">
    <property type="entry name" value="FtsZ_type1"/>
    <property type="match status" value="1"/>
</dbReference>
<dbReference type="SUPFAM" id="SSF52490">
    <property type="entry name" value="Tubulin nucleotide-binding domain-like"/>
    <property type="match status" value="1"/>
</dbReference>
<dbReference type="PRINTS" id="PR00423">
    <property type="entry name" value="CELLDVISFTSZ"/>
</dbReference>
<dbReference type="InterPro" id="IPR024757">
    <property type="entry name" value="FtsZ_C"/>
</dbReference>
<keyword evidence="4 6" id="KW-0131">Cell cycle</keyword>
<evidence type="ECO:0000313" key="11">
    <source>
        <dbReference type="EMBL" id="SHF57932.1"/>
    </source>
</evidence>
<keyword evidence="3 4" id="KW-0342">GTP-binding</keyword>
<feature type="binding site" evidence="4">
    <location>
        <position position="140"/>
    </location>
    <ligand>
        <name>GTP</name>
        <dbReference type="ChEBI" id="CHEBI:37565"/>
    </ligand>
</feature>
<dbReference type="PANTHER" id="PTHR30314:SF3">
    <property type="entry name" value="MITOCHONDRIAL DIVISION PROTEIN FSZA"/>
    <property type="match status" value="1"/>
</dbReference>
<feature type="coiled-coil region" evidence="7">
    <location>
        <begin position="414"/>
        <end position="448"/>
    </location>
</feature>
<dbReference type="PROSITE" id="PS01135">
    <property type="entry name" value="FTSZ_2"/>
    <property type="match status" value="1"/>
</dbReference>
<dbReference type="GO" id="GO:0005525">
    <property type="term" value="F:GTP binding"/>
    <property type="evidence" value="ECO:0007669"/>
    <property type="project" value="UniProtKB-UniRule"/>
</dbReference>
<comment type="subcellular location">
    <subcellularLocation>
        <location evidence="4">Cytoplasm</location>
    </subcellularLocation>
    <text evidence="4">Assembles at midcell at the inner surface of the cytoplasmic membrane.</text>
</comment>
<dbReference type="Gene3D" id="3.40.50.1440">
    <property type="entry name" value="Tubulin/FtsZ, GTPase domain"/>
    <property type="match status" value="1"/>
</dbReference>
<evidence type="ECO:0000256" key="1">
    <source>
        <dbReference type="ARBA" id="ARBA00009690"/>
    </source>
</evidence>
<dbReference type="STRING" id="1121884.SAMN02745131_03015"/>
<dbReference type="NCBIfam" id="TIGR00065">
    <property type="entry name" value="ftsZ"/>
    <property type="match status" value="1"/>
</dbReference>
<feature type="region of interest" description="Disordered" evidence="8">
    <location>
        <begin position="527"/>
        <end position="557"/>
    </location>
</feature>
<dbReference type="SUPFAM" id="SSF55307">
    <property type="entry name" value="Tubulin C-terminal domain-like"/>
    <property type="match status" value="1"/>
</dbReference>
<evidence type="ECO:0000256" key="7">
    <source>
        <dbReference type="SAM" id="Coils"/>
    </source>
</evidence>
<dbReference type="OrthoDB" id="9813375at2"/>
<dbReference type="Proteomes" id="UP000184048">
    <property type="component" value="Unassembled WGS sequence"/>
</dbReference>
<dbReference type="InterPro" id="IPR008280">
    <property type="entry name" value="Tub_FtsZ_C"/>
</dbReference>
<evidence type="ECO:0000313" key="12">
    <source>
        <dbReference type="Proteomes" id="UP000184048"/>
    </source>
</evidence>
<keyword evidence="2 4" id="KW-0547">Nucleotide-binding</keyword>
<dbReference type="Pfam" id="PF12327">
    <property type="entry name" value="FtsZ_C"/>
    <property type="match status" value="1"/>
</dbReference>
<sequence>MIHFDLPKEKSSIIKVIGIGGGGSNAVNHMYSQNIEGVNFIICNTDAQAIAQSNVPNKVQLGPHLTQGLGAGANPEIGRQATEESLEEIKRILEVNTKMAFVTAGMGGGTGTGGAPIISKICKDLGILTVGIVTTPFSYEGKKRQQQAEEGIKNLKQYVDTLLVISNDKLRHQFGNLKMREAFSRADNVLATAAKCITDVINSTGQINVDFADVCTVMKNGGVAILGNAACEGENRAQRAIEDALNSPLLNDNEIRGAKWILININSAEGEHEFTMDEVEIIQNHLLSQAGENTDVILGLGYDNTLGSQIGITLIATGFQHKDPFTRREAPRQEAPKQPERIVMTLGEQPIPKPEATTTPTKEDLLAPRLIDENTIAEEIPMPQLQDADFDLHLGSLSQVEEKEEEPEAPVHLQLKIKDESAEAEVEKKELERKKQELDDRFEKLRRSILSTDNQAAKPVQNTSQASAASGGYLARPSNIYAESKPEVFTSKPLEEKPVTPPIAKVEDQETFDMQLVIRNDIPKAADTTESHHTQTPNIPPVEDPALQDGTEDQKRRAAERLQKLRNLSFNINAADPNNEFEAVPAYIRRNMELYNTVSSVENFYSNYTVKDDGKNSATISTINSFLDGKKPD</sequence>
<dbReference type="InterPro" id="IPR045061">
    <property type="entry name" value="FtsZ/CetZ"/>
</dbReference>
<keyword evidence="4" id="KW-0963">Cytoplasm</keyword>
<evidence type="ECO:0000256" key="8">
    <source>
        <dbReference type="SAM" id="MobiDB-lite"/>
    </source>
</evidence>
<feature type="binding site" evidence="4">
    <location>
        <begin position="109"/>
        <end position="111"/>
    </location>
    <ligand>
        <name>GTP</name>
        <dbReference type="ChEBI" id="CHEBI:37565"/>
    </ligand>
</feature>
<evidence type="ECO:0000256" key="3">
    <source>
        <dbReference type="ARBA" id="ARBA00023134"/>
    </source>
</evidence>
<keyword evidence="4 6" id="KW-0132">Cell division</keyword>
<proteinExistence type="inferred from homology"/>
<dbReference type="InterPro" id="IPR003008">
    <property type="entry name" value="Tubulin_FtsZ_GTPase"/>
</dbReference>
<keyword evidence="12" id="KW-1185">Reference proteome</keyword>
<feature type="binding site" evidence="4">
    <location>
        <position position="187"/>
    </location>
    <ligand>
        <name>GTP</name>
        <dbReference type="ChEBI" id="CHEBI:37565"/>
    </ligand>
</feature>
<organism evidence="11 12">
    <name type="scientific">Flavisolibacter ginsengisoli DSM 18119</name>
    <dbReference type="NCBI Taxonomy" id="1121884"/>
    <lineage>
        <taxon>Bacteria</taxon>
        <taxon>Pseudomonadati</taxon>
        <taxon>Bacteroidota</taxon>
        <taxon>Chitinophagia</taxon>
        <taxon>Chitinophagales</taxon>
        <taxon>Chitinophagaceae</taxon>
        <taxon>Flavisolibacter</taxon>
    </lineage>
</organism>
<dbReference type="Pfam" id="PF00091">
    <property type="entry name" value="Tubulin"/>
    <property type="match status" value="1"/>
</dbReference>
<dbReference type="FunFam" id="3.40.50.1440:FF:000001">
    <property type="entry name" value="Cell division protein FtsZ"/>
    <property type="match status" value="1"/>
</dbReference>
<dbReference type="GO" id="GO:0043093">
    <property type="term" value="P:FtsZ-dependent cytokinesis"/>
    <property type="evidence" value="ECO:0007669"/>
    <property type="project" value="UniProtKB-UniRule"/>
</dbReference>
<feature type="binding site" evidence="4">
    <location>
        <begin position="21"/>
        <end position="25"/>
    </location>
    <ligand>
        <name>GTP</name>
        <dbReference type="ChEBI" id="CHEBI:37565"/>
    </ligand>
</feature>
<comment type="similarity">
    <text evidence="1 4 6">Belongs to the FtsZ family.</text>
</comment>
<protein>
    <recommendedName>
        <fullName evidence="4 5">Cell division protein FtsZ</fullName>
    </recommendedName>
</protein>
<dbReference type="GO" id="GO:0032153">
    <property type="term" value="C:cell division site"/>
    <property type="evidence" value="ECO:0007669"/>
    <property type="project" value="UniProtKB-UniRule"/>
</dbReference>
<accession>A0A1M5CU99</accession>
<feature type="domain" description="Tubulin/FtsZ 2-layer sandwich" evidence="10">
    <location>
        <begin position="207"/>
        <end position="328"/>
    </location>
</feature>
<dbReference type="InterPro" id="IPR018316">
    <property type="entry name" value="Tubulin/FtsZ_2-layer-sand-dom"/>
</dbReference>
<dbReference type="GO" id="GO:0003924">
    <property type="term" value="F:GTPase activity"/>
    <property type="evidence" value="ECO:0007669"/>
    <property type="project" value="UniProtKB-UniRule"/>
</dbReference>
<dbReference type="Gene3D" id="3.30.1330.20">
    <property type="entry name" value="Tubulin/FtsZ, C-terminal domain"/>
    <property type="match status" value="1"/>
</dbReference>
<keyword evidence="4 6" id="KW-0717">Septation</keyword>
<dbReference type="AlphaFoldDB" id="A0A1M5CU99"/>
<dbReference type="SMART" id="SM00864">
    <property type="entry name" value="Tubulin"/>
    <property type="match status" value="1"/>
</dbReference>
<dbReference type="GO" id="GO:0051258">
    <property type="term" value="P:protein polymerization"/>
    <property type="evidence" value="ECO:0007669"/>
    <property type="project" value="UniProtKB-UniRule"/>
</dbReference>
<feature type="domain" description="Tubulin/FtsZ GTPase" evidence="9">
    <location>
        <begin position="13"/>
        <end position="205"/>
    </location>
</feature>
<evidence type="ECO:0000256" key="5">
    <source>
        <dbReference type="NCBIfam" id="TIGR00065"/>
    </source>
</evidence>
<reference evidence="11 12" key="1">
    <citation type="submission" date="2016-11" db="EMBL/GenBank/DDBJ databases">
        <authorList>
            <person name="Jaros S."/>
            <person name="Januszkiewicz K."/>
            <person name="Wedrychowicz H."/>
        </authorList>
    </citation>
    <scope>NUCLEOTIDE SEQUENCE [LARGE SCALE GENOMIC DNA]</scope>
    <source>
        <strain evidence="11 12">DSM 18119</strain>
    </source>
</reference>
<evidence type="ECO:0000259" key="9">
    <source>
        <dbReference type="SMART" id="SM00864"/>
    </source>
</evidence>
<gene>
    <name evidence="4" type="primary">ftsZ</name>
    <name evidence="11" type="ORF">SAMN02745131_03015</name>
</gene>
<name>A0A1M5CU99_9BACT</name>
<feature type="binding site" evidence="4">
    <location>
        <position position="144"/>
    </location>
    <ligand>
        <name>GTP</name>
        <dbReference type="ChEBI" id="CHEBI:37565"/>
    </ligand>
</feature>
<evidence type="ECO:0000259" key="10">
    <source>
        <dbReference type="SMART" id="SM00865"/>
    </source>
</evidence>
<dbReference type="InterPro" id="IPR036525">
    <property type="entry name" value="Tubulin/FtsZ_GTPase_sf"/>
</dbReference>
<dbReference type="GO" id="GO:0000917">
    <property type="term" value="P:division septum assembly"/>
    <property type="evidence" value="ECO:0007669"/>
    <property type="project" value="UniProtKB-KW"/>
</dbReference>
<dbReference type="InterPro" id="IPR037103">
    <property type="entry name" value="Tubulin/FtsZ-like_C"/>
</dbReference>
<comment type="function">
    <text evidence="4 6">Essential cell division protein that forms a contractile ring structure (Z ring) at the future cell division site. The regulation of the ring assembly controls the timing and the location of cell division. One of the functions of the FtsZ ring is to recruit other cell division proteins to the septum to produce a new cell wall between the dividing cells. Binds GTP and shows GTPase activity.</text>
</comment>
<evidence type="ECO:0000256" key="4">
    <source>
        <dbReference type="HAMAP-Rule" id="MF_00909"/>
    </source>
</evidence>